<evidence type="ECO:0000313" key="6">
    <source>
        <dbReference type="EMBL" id="TDR38390.1"/>
    </source>
</evidence>
<evidence type="ECO:0000256" key="3">
    <source>
        <dbReference type="ARBA" id="ARBA00048550"/>
    </source>
</evidence>
<dbReference type="PANTHER" id="PTHR10515">
    <property type="entry name" value="THYMIDINE PHOSPHORYLASE"/>
    <property type="match status" value="1"/>
</dbReference>
<dbReference type="Gene3D" id="3.40.1030.10">
    <property type="entry name" value="Nucleoside phosphorylase/phosphoribosyltransferase catalytic domain"/>
    <property type="match status" value="1"/>
</dbReference>
<dbReference type="InterPro" id="IPR036566">
    <property type="entry name" value="PYNP-like_C_sf"/>
</dbReference>
<dbReference type="EC" id="2.4.2.4" evidence="4"/>
<keyword evidence="7" id="KW-1185">Reference proteome</keyword>
<organism evidence="6 7">
    <name type="scientific">Tahibacter aquaticus</name>
    <dbReference type="NCBI Taxonomy" id="520092"/>
    <lineage>
        <taxon>Bacteria</taxon>
        <taxon>Pseudomonadati</taxon>
        <taxon>Pseudomonadota</taxon>
        <taxon>Gammaproteobacteria</taxon>
        <taxon>Lysobacterales</taxon>
        <taxon>Rhodanobacteraceae</taxon>
        <taxon>Tahibacter</taxon>
    </lineage>
</organism>
<dbReference type="RefSeq" id="WP_133821488.1">
    <property type="nucleotide sequence ID" value="NZ_SNZH01000021.1"/>
</dbReference>
<dbReference type="Gene3D" id="3.90.1170.30">
    <property type="entry name" value="Pyrimidine nucleoside phosphorylase-like, C-terminal domain"/>
    <property type="match status" value="1"/>
</dbReference>
<dbReference type="GO" id="GO:0006213">
    <property type="term" value="P:pyrimidine nucleoside metabolic process"/>
    <property type="evidence" value="ECO:0007669"/>
    <property type="project" value="InterPro"/>
</dbReference>
<dbReference type="AlphaFoldDB" id="A0A4R6YM77"/>
<dbReference type="InterPro" id="IPR017459">
    <property type="entry name" value="Glycosyl_Trfase_fam3_N_dom"/>
</dbReference>
<dbReference type="PANTHER" id="PTHR10515:SF0">
    <property type="entry name" value="THYMIDINE PHOSPHORYLASE"/>
    <property type="match status" value="1"/>
</dbReference>
<reference evidence="6 7" key="1">
    <citation type="submission" date="2019-03" db="EMBL/GenBank/DDBJ databases">
        <title>Genomic Encyclopedia of Type Strains, Phase IV (KMG-IV): sequencing the most valuable type-strain genomes for metagenomic binning, comparative biology and taxonomic classification.</title>
        <authorList>
            <person name="Goeker M."/>
        </authorList>
    </citation>
    <scope>NUCLEOTIDE SEQUENCE [LARGE SCALE GENOMIC DNA]</scope>
    <source>
        <strain evidence="6 7">DSM 21667</strain>
    </source>
</reference>
<dbReference type="GO" id="GO:0006206">
    <property type="term" value="P:pyrimidine nucleobase metabolic process"/>
    <property type="evidence" value="ECO:0007669"/>
    <property type="project" value="InterPro"/>
</dbReference>
<accession>A0A4R6YM77</accession>
<keyword evidence="1 4" id="KW-0328">Glycosyltransferase</keyword>
<protein>
    <recommendedName>
        <fullName evidence="4">Putative thymidine phosphorylase</fullName>
        <ecNumber evidence="4">2.4.2.4</ecNumber>
    </recommendedName>
    <alternativeName>
        <fullName evidence="4">TdRPase</fullName>
    </alternativeName>
</protein>
<evidence type="ECO:0000256" key="2">
    <source>
        <dbReference type="ARBA" id="ARBA00022679"/>
    </source>
</evidence>
<evidence type="ECO:0000256" key="4">
    <source>
        <dbReference type="HAMAP-Rule" id="MF_00703"/>
    </source>
</evidence>
<dbReference type="SMART" id="SM00941">
    <property type="entry name" value="PYNP_C"/>
    <property type="match status" value="1"/>
</dbReference>
<keyword evidence="2 4" id="KW-0808">Transferase</keyword>
<dbReference type="InterPro" id="IPR013466">
    <property type="entry name" value="Thymidine/AMP_Pase"/>
</dbReference>
<dbReference type="SUPFAM" id="SSF47648">
    <property type="entry name" value="Nucleoside phosphorylase/phosphoribosyltransferase N-terminal domain"/>
    <property type="match status" value="1"/>
</dbReference>
<dbReference type="HAMAP" id="MF_00703">
    <property type="entry name" value="Thymid_phosp_2"/>
    <property type="match status" value="1"/>
</dbReference>
<comment type="caution">
    <text evidence="6">The sequence shown here is derived from an EMBL/GenBank/DDBJ whole genome shotgun (WGS) entry which is preliminary data.</text>
</comment>
<dbReference type="Proteomes" id="UP000295293">
    <property type="component" value="Unassembled WGS sequence"/>
</dbReference>
<dbReference type="OrthoDB" id="341217at2"/>
<comment type="similarity">
    <text evidence="4">Belongs to the thymidine/pyrimidine-nucleoside phosphorylase family. Type 2 subfamily.</text>
</comment>
<dbReference type="SUPFAM" id="SSF54680">
    <property type="entry name" value="Pyrimidine nucleoside phosphorylase C-terminal domain"/>
    <property type="match status" value="1"/>
</dbReference>
<dbReference type="Gene3D" id="1.20.970.50">
    <property type="match status" value="1"/>
</dbReference>
<proteinExistence type="inferred from homology"/>
<sequence>MTEHAHTRLRVVRAGIDTYQQPVVYMHRDCPVCRSEGFAALTRVQMQVGDREVIATLNVVTGDHLAVDEVALSDAAWSAVGPDAGAFATFQHPEPAASAGALRAKVFGARLGDADCLALMRDTAANRLSDIELAAFVTACAGERLDHGETLSLTRAMVAVGQTLDWGGGPVLDKHCVGGLPGNRTTPIVVAIIAALGHRIPKTSSRAITSPAGTADTMEVMAPVALDLAAMRRVVEREGGCIVWGGNVRLSPADDVLIRVERPLDFDSDGQLVASVLSKKVAAGASHVLIDMPVGPTAKVRSDGAAQALAARLTDTASAMGLMLAVLRTDGRQPVGVGIGPALEARDVLAVLRGAPEAPADLRTRALAVAGALLELAPGTPPGQGLALATQALDSGRAWAKFLAICEAQGGFTEPGEAPFQAPVVAPRAGRIAAIDNRRLAKVAKLAGAPGAALAGVVCTVRIGDAIAAGQPLYTVHAQSPGERDYALAYAHAHPDILSLEAP</sequence>
<dbReference type="InterPro" id="IPR036320">
    <property type="entry name" value="Glycosyl_Trfase_fam3_N_dom_sf"/>
</dbReference>
<evidence type="ECO:0000259" key="5">
    <source>
        <dbReference type="SMART" id="SM00941"/>
    </source>
</evidence>
<dbReference type="PROSITE" id="PS00647">
    <property type="entry name" value="THYMID_PHOSPHORYLASE"/>
    <property type="match status" value="1"/>
</dbReference>
<gene>
    <name evidence="6" type="ORF">DFR29_12162</name>
</gene>
<dbReference type="GO" id="GO:0004645">
    <property type="term" value="F:1,4-alpha-oligoglucan phosphorylase activity"/>
    <property type="evidence" value="ECO:0007669"/>
    <property type="project" value="InterPro"/>
</dbReference>
<dbReference type="Pfam" id="PF02885">
    <property type="entry name" value="Glycos_trans_3N"/>
    <property type="match status" value="1"/>
</dbReference>
<dbReference type="InterPro" id="IPR035902">
    <property type="entry name" value="Nuc_phospho_transferase"/>
</dbReference>
<dbReference type="EMBL" id="SNZH01000021">
    <property type="protein sequence ID" value="TDR38390.1"/>
    <property type="molecule type" value="Genomic_DNA"/>
</dbReference>
<dbReference type="GO" id="GO:0009032">
    <property type="term" value="F:thymidine phosphorylase activity"/>
    <property type="evidence" value="ECO:0007669"/>
    <property type="project" value="UniProtKB-UniRule"/>
</dbReference>
<dbReference type="InterPro" id="IPR017872">
    <property type="entry name" value="Pyrmidine_PPase_CS"/>
</dbReference>
<feature type="domain" description="Pyrimidine nucleoside phosphorylase C-terminal" evidence="5">
    <location>
        <begin position="431"/>
        <end position="498"/>
    </location>
</feature>
<dbReference type="InterPro" id="IPR000053">
    <property type="entry name" value="Thymidine/pyrmidine_PPase"/>
</dbReference>
<evidence type="ECO:0000313" key="7">
    <source>
        <dbReference type="Proteomes" id="UP000295293"/>
    </source>
</evidence>
<dbReference type="NCBIfam" id="TIGR02645">
    <property type="entry name" value="ARCH_P_rylase"/>
    <property type="match status" value="1"/>
</dbReference>
<dbReference type="InterPro" id="IPR013102">
    <property type="entry name" value="PYNP_C"/>
</dbReference>
<dbReference type="InterPro" id="IPR028579">
    <property type="entry name" value="Thym_Pase_Put"/>
</dbReference>
<dbReference type="NCBIfam" id="NF003338">
    <property type="entry name" value="PRK04350.1"/>
    <property type="match status" value="1"/>
</dbReference>
<dbReference type="GO" id="GO:0005829">
    <property type="term" value="C:cytosol"/>
    <property type="evidence" value="ECO:0007669"/>
    <property type="project" value="TreeGrafter"/>
</dbReference>
<dbReference type="Pfam" id="PF07831">
    <property type="entry name" value="PYNP_C"/>
    <property type="match status" value="1"/>
</dbReference>
<dbReference type="SUPFAM" id="SSF52418">
    <property type="entry name" value="Nucleoside phosphorylase/phosphoribosyltransferase catalytic domain"/>
    <property type="match status" value="1"/>
</dbReference>
<evidence type="ECO:0000256" key="1">
    <source>
        <dbReference type="ARBA" id="ARBA00022676"/>
    </source>
</evidence>
<dbReference type="Pfam" id="PF00591">
    <property type="entry name" value="Glycos_transf_3"/>
    <property type="match status" value="1"/>
</dbReference>
<dbReference type="InterPro" id="IPR000312">
    <property type="entry name" value="Glycosyl_Trfase_fam3"/>
</dbReference>
<name>A0A4R6YM77_9GAMM</name>
<comment type="catalytic activity">
    <reaction evidence="3 4">
        <text>thymidine + phosphate = 2-deoxy-alpha-D-ribose 1-phosphate + thymine</text>
        <dbReference type="Rhea" id="RHEA:16037"/>
        <dbReference type="ChEBI" id="CHEBI:17748"/>
        <dbReference type="ChEBI" id="CHEBI:17821"/>
        <dbReference type="ChEBI" id="CHEBI:43474"/>
        <dbReference type="ChEBI" id="CHEBI:57259"/>
        <dbReference type="EC" id="2.4.2.4"/>
    </reaction>
</comment>